<name>A0A656JZ09_PSESF</name>
<proteinExistence type="predicted"/>
<sequence>MNPYLAVTLAGAELWLLADKAVYYPAERSLLIADAHFGKAAAYRKLGQPVPHGTTQENLRRLDSLLNTYPCDHLIFLGDFLHAPESHAAGTLAALEQWRAERSTLRITLIRGNHDKRAGDPPGYLDIDVVPEPLPLGPFALQHEPDPHPELHVLAGHVHPVYRLYGRGRQSLRSRAQLGLCHRRRCGVASGLTAHMACHDCLEQTRKRQPSKAGSWHRQIRRQALVADHPARWGCPAR</sequence>
<dbReference type="InterPro" id="IPR029052">
    <property type="entry name" value="Metallo-depent_PP-like"/>
</dbReference>
<dbReference type="Gene3D" id="3.60.21.10">
    <property type="match status" value="1"/>
</dbReference>
<feature type="domain" description="Calcineurin-like phosphoesterase" evidence="1">
    <location>
        <begin position="30"/>
        <end position="124"/>
    </location>
</feature>
<gene>
    <name evidence="2" type="ORF">A245_13885</name>
</gene>
<dbReference type="NCBIfam" id="TIGR04123">
    <property type="entry name" value="P_estr_lig_assc"/>
    <property type="match status" value="1"/>
</dbReference>
<dbReference type="EMBL" id="AOKF01001172">
    <property type="protein sequence ID" value="EPN62463.1"/>
    <property type="molecule type" value="Genomic_DNA"/>
</dbReference>
<evidence type="ECO:0000313" key="2">
    <source>
        <dbReference type="EMBL" id="EPN62463.1"/>
    </source>
</evidence>
<reference evidence="2 3" key="1">
    <citation type="journal article" date="2013" name="PLoS Pathog.">
        <title>Genomic analysis of the Kiwifruit pathogen Pseudomonas syringae pv. actinidiae provides insight into the origins of an emergent plant disease.</title>
        <authorList>
            <person name="McCann H.C."/>
            <person name="Rikkerink E.H."/>
            <person name="Bertels F."/>
            <person name="Fiers M."/>
            <person name="Lu A."/>
            <person name="Rees-George J."/>
            <person name="Andersen M.T."/>
            <person name="Gleave A.P."/>
            <person name="Haubold B."/>
            <person name="Wohlers M.W."/>
            <person name="Guttman D.S."/>
            <person name="Wang P.W."/>
            <person name="Straub C."/>
            <person name="Vanneste J.L."/>
            <person name="Rainey P.B."/>
            <person name="Templeton M.D."/>
        </authorList>
    </citation>
    <scope>NUCLEOTIDE SEQUENCE [LARGE SCALE GENOMIC DNA]</scope>
    <source>
        <strain evidence="2 3">ICMP 19096</strain>
    </source>
</reference>
<evidence type="ECO:0000259" key="1">
    <source>
        <dbReference type="Pfam" id="PF00149"/>
    </source>
</evidence>
<evidence type="ECO:0000313" key="3">
    <source>
        <dbReference type="Proteomes" id="UP000018849"/>
    </source>
</evidence>
<dbReference type="Proteomes" id="UP000018849">
    <property type="component" value="Unassembled WGS sequence"/>
</dbReference>
<dbReference type="Pfam" id="PF00149">
    <property type="entry name" value="Metallophos"/>
    <property type="match status" value="1"/>
</dbReference>
<dbReference type="InterPro" id="IPR004843">
    <property type="entry name" value="Calcineurin-like_PHP"/>
</dbReference>
<dbReference type="SUPFAM" id="SSF56300">
    <property type="entry name" value="Metallo-dependent phosphatases"/>
    <property type="match status" value="1"/>
</dbReference>
<dbReference type="GO" id="GO:0016787">
    <property type="term" value="F:hydrolase activity"/>
    <property type="evidence" value="ECO:0007669"/>
    <property type="project" value="InterPro"/>
</dbReference>
<dbReference type="InterPro" id="IPR026336">
    <property type="entry name" value="PdeM-like"/>
</dbReference>
<dbReference type="PANTHER" id="PTHR39323:SF1">
    <property type="entry name" value="BLR1149 PROTEIN"/>
    <property type="match status" value="1"/>
</dbReference>
<comment type="caution">
    <text evidence="2">The sequence shown here is derived from an EMBL/GenBank/DDBJ whole genome shotgun (WGS) entry which is preliminary data.</text>
</comment>
<dbReference type="AlphaFoldDB" id="A0A656JZ09"/>
<protein>
    <recommendedName>
        <fullName evidence="1">Calcineurin-like phosphoesterase domain-containing protein</fullName>
    </recommendedName>
</protein>
<organism evidence="2 3">
    <name type="scientific">Pseudomonas syringae pv. actinidiae ICMP 19096</name>
    <dbReference type="NCBI Taxonomy" id="1194405"/>
    <lineage>
        <taxon>Bacteria</taxon>
        <taxon>Pseudomonadati</taxon>
        <taxon>Pseudomonadota</taxon>
        <taxon>Gammaproteobacteria</taxon>
        <taxon>Pseudomonadales</taxon>
        <taxon>Pseudomonadaceae</taxon>
        <taxon>Pseudomonas</taxon>
        <taxon>Pseudomonas syringae</taxon>
    </lineage>
</organism>
<dbReference type="PANTHER" id="PTHR39323">
    <property type="entry name" value="BLR1149 PROTEIN"/>
    <property type="match status" value="1"/>
</dbReference>
<accession>A0A656JZ09</accession>